<reference evidence="6" key="3">
    <citation type="submission" date="2024-01" db="EMBL/GenBank/DDBJ databases">
        <authorList>
            <person name="De La Cruz K.F."/>
            <person name="Townsend E.C."/>
            <person name="Salamzade R."/>
            <person name="Kalan L.R."/>
        </authorList>
    </citation>
    <scope>NUCLEOTIDE SEQUENCE</scope>
    <source>
        <strain evidence="6">LK2569</strain>
    </source>
</reference>
<dbReference type="EMBL" id="JAYWMA010000020">
    <property type="protein sequence ID" value="MEX3529756.1"/>
    <property type="molecule type" value="Genomic_DNA"/>
</dbReference>
<dbReference type="InterPro" id="IPR045886">
    <property type="entry name" value="ThiF/MoeB/HesA"/>
</dbReference>
<dbReference type="GO" id="GO:0008146">
    <property type="term" value="F:sulfotransferase activity"/>
    <property type="evidence" value="ECO:0007669"/>
    <property type="project" value="TreeGrafter"/>
</dbReference>
<dbReference type="CDD" id="cd00757">
    <property type="entry name" value="ThiF_MoeB_HesA_family"/>
    <property type="match status" value="1"/>
</dbReference>
<feature type="region of interest" description="Disordered" evidence="4">
    <location>
        <begin position="1"/>
        <end position="32"/>
    </location>
</feature>
<reference evidence="6 9" key="2">
    <citation type="journal article" date="2024" name="Fungal Genet. Biol.">
        <title>The porcine skin microbiome exhibits broad fungal antagonism.</title>
        <authorList>
            <person name="De La Cruz K.F."/>
            <person name="Townsend E.C."/>
            <person name="Alex Cheong J.Z."/>
            <person name="Salamzade R."/>
            <person name="Liu A."/>
            <person name="Sandstrom S."/>
            <person name="Davila E."/>
            <person name="Huang L."/>
            <person name="Xu K.H."/>
            <person name="Wu S.Y."/>
            <person name="Meudt J.J."/>
            <person name="Shanmuganayagam D."/>
            <person name="Gibson A.L.F."/>
            <person name="Kalan L.R."/>
        </authorList>
    </citation>
    <scope>NUCLEOTIDE SEQUENCE [LARGE SCALE GENOMIC DNA]</scope>
    <source>
        <strain evidence="6 9">LK2569</strain>
    </source>
</reference>
<dbReference type="FunFam" id="3.40.50.720:FF:000033">
    <property type="entry name" value="Adenylyltransferase and sulfurtransferase MOCS3"/>
    <property type="match status" value="1"/>
</dbReference>
<dbReference type="EMBL" id="JABAGA010000004">
    <property type="protein sequence ID" value="NMF09460.1"/>
    <property type="molecule type" value="Genomic_DNA"/>
</dbReference>
<comment type="caution">
    <text evidence="7">The sequence shown here is derived from an EMBL/GenBank/DDBJ whole genome shotgun (WGS) entry which is preliminary data.</text>
</comment>
<keyword evidence="1" id="KW-0808">Transferase</keyword>
<dbReference type="Pfam" id="PF00899">
    <property type="entry name" value="ThiF"/>
    <property type="match status" value="1"/>
</dbReference>
<reference evidence="7 8" key="1">
    <citation type="submission" date="2020-04" db="EMBL/GenBank/DDBJ databases">
        <authorList>
            <person name="Hitch T.C.A."/>
            <person name="Wylensek D."/>
            <person name="Clavel T."/>
        </authorList>
    </citation>
    <scope>NUCLEOTIDE SEQUENCE [LARGE SCALE GENOMIC DNA]</scope>
    <source>
        <strain evidence="7 8">BL-383-APC-2I</strain>
    </source>
</reference>
<feature type="domain" description="THIF-type NAD/FAD binding fold" evidence="5">
    <location>
        <begin position="25"/>
        <end position="256"/>
    </location>
</feature>
<dbReference type="PANTHER" id="PTHR10953:SF102">
    <property type="entry name" value="ADENYLYLTRANSFERASE AND SULFURTRANSFERASE MOCS3"/>
    <property type="match status" value="1"/>
</dbReference>
<protein>
    <submittedName>
        <fullName evidence="7">HesA/MoeB/ThiF family protein</fullName>
    </submittedName>
</protein>
<dbReference type="Proteomes" id="UP001558353">
    <property type="component" value="Unassembled WGS sequence"/>
</dbReference>
<dbReference type="AlphaFoldDB" id="A0A0M2XLE1"/>
<evidence type="ECO:0000259" key="5">
    <source>
        <dbReference type="Pfam" id="PF00899"/>
    </source>
</evidence>
<accession>A0A0M2XLE1</accession>
<dbReference type="PANTHER" id="PTHR10953">
    <property type="entry name" value="UBIQUITIN-ACTIVATING ENZYME E1"/>
    <property type="match status" value="1"/>
</dbReference>
<dbReference type="OrthoDB" id="9804286at2"/>
<sequence length="264" mass="28041">MTEPAARRTPGPTRSADPGFDPDRYARHLPIPGFGEEGQRRLAGASVLMVGAGGLGSPVGLYLAAVGVGKLTIVDDDRVDLTNLQRQVIHRVADIDRPKVESAAERMAALNPDIEIATVDVRLTPDNVDGIIAGHDLVIDGTDNFETRYLVGDACRRAGIVEVWGTIRQLGGQVSVFGLDLGGGRRVWLRDLYPEPPAPETVLTAAQTGILGTVPGTIGTIMATEAVKVITGLGEPLSGRVLFYDSAAMSFREFRFAGDAGEVR</sequence>
<evidence type="ECO:0000313" key="7">
    <source>
        <dbReference type="EMBL" id="NMF09460.1"/>
    </source>
</evidence>
<proteinExistence type="predicted"/>
<gene>
    <name evidence="7" type="ORF">HF852_07620</name>
    <name evidence="6" type="ORF">VVR64_11915</name>
</gene>
<dbReference type="GO" id="GO:0005829">
    <property type="term" value="C:cytosol"/>
    <property type="evidence" value="ECO:0007669"/>
    <property type="project" value="TreeGrafter"/>
</dbReference>
<dbReference type="Proteomes" id="UP000589552">
    <property type="component" value="Unassembled WGS sequence"/>
</dbReference>
<dbReference type="GO" id="GO:0008641">
    <property type="term" value="F:ubiquitin-like modifier activating enzyme activity"/>
    <property type="evidence" value="ECO:0007669"/>
    <property type="project" value="InterPro"/>
</dbReference>
<evidence type="ECO:0000313" key="6">
    <source>
        <dbReference type="EMBL" id="MEX3529756.1"/>
    </source>
</evidence>
<organism evidence="7 8">
    <name type="scientific">Corynebacterium xerosis</name>
    <dbReference type="NCBI Taxonomy" id="1725"/>
    <lineage>
        <taxon>Bacteria</taxon>
        <taxon>Bacillati</taxon>
        <taxon>Actinomycetota</taxon>
        <taxon>Actinomycetes</taxon>
        <taxon>Mycobacteriales</taxon>
        <taxon>Corynebacteriaceae</taxon>
        <taxon>Corynebacterium</taxon>
    </lineage>
</organism>
<dbReference type="InterPro" id="IPR035985">
    <property type="entry name" value="Ubiquitin-activating_enz"/>
</dbReference>
<name>A0A0M2XLE1_9CORY</name>
<dbReference type="SUPFAM" id="SSF69572">
    <property type="entry name" value="Activating enzymes of the ubiquitin-like proteins"/>
    <property type="match status" value="1"/>
</dbReference>
<evidence type="ECO:0000256" key="4">
    <source>
        <dbReference type="SAM" id="MobiDB-lite"/>
    </source>
</evidence>
<dbReference type="GO" id="GO:0005524">
    <property type="term" value="F:ATP binding"/>
    <property type="evidence" value="ECO:0007669"/>
    <property type="project" value="UniProtKB-KW"/>
</dbReference>
<dbReference type="InterPro" id="IPR000594">
    <property type="entry name" value="ThiF_NAD_FAD-bd"/>
</dbReference>
<dbReference type="GO" id="GO:0004792">
    <property type="term" value="F:thiosulfate-cyanide sulfurtransferase activity"/>
    <property type="evidence" value="ECO:0007669"/>
    <property type="project" value="TreeGrafter"/>
</dbReference>
<evidence type="ECO:0000256" key="1">
    <source>
        <dbReference type="ARBA" id="ARBA00022679"/>
    </source>
</evidence>
<keyword evidence="3" id="KW-0067">ATP-binding</keyword>
<evidence type="ECO:0000313" key="8">
    <source>
        <dbReference type="Proteomes" id="UP000589552"/>
    </source>
</evidence>
<evidence type="ECO:0000256" key="3">
    <source>
        <dbReference type="ARBA" id="ARBA00022840"/>
    </source>
</evidence>
<evidence type="ECO:0000313" key="9">
    <source>
        <dbReference type="Proteomes" id="UP001558353"/>
    </source>
</evidence>
<dbReference type="GeneID" id="95320576"/>
<dbReference type="Gene3D" id="3.40.50.720">
    <property type="entry name" value="NAD(P)-binding Rossmann-like Domain"/>
    <property type="match status" value="1"/>
</dbReference>
<dbReference type="GO" id="GO:0016779">
    <property type="term" value="F:nucleotidyltransferase activity"/>
    <property type="evidence" value="ECO:0007669"/>
    <property type="project" value="TreeGrafter"/>
</dbReference>
<keyword evidence="9" id="KW-1185">Reference proteome</keyword>
<evidence type="ECO:0000256" key="2">
    <source>
        <dbReference type="ARBA" id="ARBA00022741"/>
    </source>
</evidence>
<dbReference type="RefSeq" id="WP_046650010.1">
    <property type="nucleotide sequence ID" value="NZ_CP032788.1"/>
</dbReference>
<keyword evidence="2" id="KW-0547">Nucleotide-binding</keyword>